<sequence length="147" mass="16842">MRPDVPVISFDALKLTSNWKQRPRPEVDALLSMALQAEAWILEGGPSLLPYALQHADAVMWPDPPEWLRAWRLLTRPLRSRGRTRPELPDGNVDWLWEQYKFAIRSLRHGGEFRDTISTRLAAAGHLSVWRIRTADDIASAVYAWCG</sequence>
<dbReference type="RefSeq" id="WP_208610929.1">
    <property type="nucleotide sequence ID" value="NZ_JACIED010000007.1"/>
</dbReference>
<dbReference type="EMBL" id="MKIN01000016">
    <property type="protein sequence ID" value="OLP52177.1"/>
    <property type="molecule type" value="Genomic_DNA"/>
</dbReference>
<protein>
    <submittedName>
        <fullName evidence="2">DNA topology modulation protein FlaR</fullName>
    </submittedName>
</protein>
<reference evidence="2 3" key="1">
    <citation type="submission" date="2016-09" db="EMBL/GenBank/DDBJ databases">
        <title>Rhizobium oryziradicis sp. nov., isolated from the root of rice.</title>
        <authorList>
            <person name="Zhao J."/>
            <person name="Zhang X."/>
        </authorList>
    </citation>
    <scope>NUCLEOTIDE SEQUENCE [LARGE SCALE GENOMIC DNA]</scope>
    <source>
        <strain evidence="2 3">14971</strain>
    </source>
</reference>
<reference evidence="1 4" key="2">
    <citation type="submission" date="2020-08" db="EMBL/GenBank/DDBJ databases">
        <title>Genomic Encyclopedia of Type Strains, Phase IV (KMG-IV): sequencing the most valuable type-strain genomes for metagenomic binning, comparative biology and taxonomic classification.</title>
        <authorList>
            <person name="Goeker M."/>
        </authorList>
    </citation>
    <scope>NUCLEOTIDE SEQUENCE [LARGE SCALE GENOMIC DNA]</scope>
    <source>
        <strain evidence="1 4">DSM 100021</strain>
    </source>
</reference>
<dbReference type="EMBL" id="JACIED010000007">
    <property type="protein sequence ID" value="MBB4010176.1"/>
    <property type="molecule type" value="Genomic_DNA"/>
</dbReference>
<evidence type="ECO:0000313" key="2">
    <source>
        <dbReference type="EMBL" id="OLP52177.1"/>
    </source>
</evidence>
<dbReference type="STRING" id="887144.BJF91_02780"/>
<keyword evidence="3" id="KW-1185">Reference proteome</keyword>
<dbReference type="Proteomes" id="UP000185598">
    <property type="component" value="Unassembled WGS sequence"/>
</dbReference>
<organism evidence="2 3">
    <name type="scientific">Allorhizobium taibaishanense</name>
    <dbReference type="NCBI Taxonomy" id="887144"/>
    <lineage>
        <taxon>Bacteria</taxon>
        <taxon>Pseudomonadati</taxon>
        <taxon>Pseudomonadota</taxon>
        <taxon>Alphaproteobacteria</taxon>
        <taxon>Hyphomicrobiales</taxon>
        <taxon>Rhizobiaceae</taxon>
        <taxon>Rhizobium/Agrobacterium group</taxon>
        <taxon>Allorhizobium</taxon>
    </lineage>
</organism>
<proteinExistence type="predicted"/>
<comment type="caution">
    <text evidence="2">The sequence shown here is derived from an EMBL/GenBank/DDBJ whole genome shotgun (WGS) entry which is preliminary data.</text>
</comment>
<dbReference type="AlphaFoldDB" id="A0A1Q9ABE3"/>
<name>A0A1Q9ABE3_9HYPH</name>
<evidence type="ECO:0000313" key="1">
    <source>
        <dbReference type="EMBL" id="MBB4010176.1"/>
    </source>
</evidence>
<evidence type="ECO:0000313" key="3">
    <source>
        <dbReference type="Proteomes" id="UP000185598"/>
    </source>
</evidence>
<accession>A0A1Q9ABE3</accession>
<gene>
    <name evidence="2" type="ORF">BJF91_02780</name>
    <name evidence="1" type="ORF">GGQ71_004474</name>
</gene>
<dbReference type="Proteomes" id="UP000544107">
    <property type="component" value="Unassembled WGS sequence"/>
</dbReference>
<evidence type="ECO:0000313" key="4">
    <source>
        <dbReference type="Proteomes" id="UP000544107"/>
    </source>
</evidence>